<organism evidence="1 2">
    <name type="scientific">Acanthoscelides obtectus</name>
    <name type="common">Bean weevil</name>
    <name type="synonym">Bruchus obtectus</name>
    <dbReference type="NCBI Taxonomy" id="200917"/>
    <lineage>
        <taxon>Eukaryota</taxon>
        <taxon>Metazoa</taxon>
        <taxon>Ecdysozoa</taxon>
        <taxon>Arthropoda</taxon>
        <taxon>Hexapoda</taxon>
        <taxon>Insecta</taxon>
        <taxon>Pterygota</taxon>
        <taxon>Neoptera</taxon>
        <taxon>Endopterygota</taxon>
        <taxon>Coleoptera</taxon>
        <taxon>Polyphaga</taxon>
        <taxon>Cucujiformia</taxon>
        <taxon>Chrysomeloidea</taxon>
        <taxon>Chrysomelidae</taxon>
        <taxon>Bruchinae</taxon>
        <taxon>Bruchini</taxon>
        <taxon>Acanthoscelides</taxon>
    </lineage>
</organism>
<keyword evidence="2" id="KW-1185">Reference proteome</keyword>
<gene>
    <name evidence="1" type="ORF">ACAOBT_LOCUS22666</name>
</gene>
<proteinExistence type="predicted"/>
<dbReference type="EMBL" id="CAKOFQ010007230">
    <property type="protein sequence ID" value="CAH1995537.1"/>
    <property type="molecule type" value="Genomic_DNA"/>
</dbReference>
<reference evidence="1" key="1">
    <citation type="submission" date="2022-03" db="EMBL/GenBank/DDBJ databases">
        <authorList>
            <person name="Sayadi A."/>
        </authorList>
    </citation>
    <scope>NUCLEOTIDE SEQUENCE</scope>
</reference>
<comment type="caution">
    <text evidence="1">The sequence shown here is derived from an EMBL/GenBank/DDBJ whole genome shotgun (WGS) entry which is preliminary data.</text>
</comment>
<evidence type="ECO:0000313" key="1">
    <source>
        <dbReference type="EMBL" id="CAH1995537.1"/>
    </source>
</evidence>
<dbReference type="OrthoDB" id="3437960at2759"/>
<dbReference type="AlphaFoldDB" id="A0A9P0LLS6"/>
<protein>
    <submittedName>
        <fullName evidence="1">Uncharacterized protein</fullName>
    </submittedName>
</protein>
<sequence length="98" mass="11089">MQGGTVDHAVIYLGSRLFAAGQAYVVLSRQLARFPTQYSKHIKIKPRNYFINQTNWTRTSDTISSGISTNCGKCYRRGVLAELPENKDESDSLIELYK</sequence>
<evidence type="ECO:0000313" key="2">
    <source>
        <dbReference type="Proteomes" id="UP001152888"/>
    </source>
</evidence>
<dbReference type="Proteomes" id="UP001152888">
    <property type="component" value="Unassembled WGS sequence"/>
</dbReference>
<accession>A0A9P0LLS6</accession>
<name>A0A9P0LLS6_ACAOB</name>